<dbReference type="EMBL" id="CP117411">
    <property type="protein sequence ID" value="WCT74274.1"/>
    <property type="molecule type" value="Genomic_DNA"/>
</dbReference>
<keyword evidence="1" id="KW-0175">Coiled coil</keyword>
<protein>
    <submittedName>
        <fullName evidence="2">Uncharacterized protein</fullName>
    </submittedName>
</protein>
<feature type="coiled-coil region" evidence="1">
    <location>
        <begin position="152"/>
        <end position="186"/>
    </location>
</feature>
<gene>
    <name evidence="2" type="ORF">PQ455_03330</name>
</gene>
<sequence>MFDNLHLVIQATAKLHQWLPPGEGGTLRPDRNLCFDISVSDANCKRALGLADKLLRVCEAESLGITYDATSYEHGVSIVIDGELVPIRLVERGRRVTHLAFEIGRNPTLGVWKDTASRPLEQKVSKIIAASRKIATNRTVWRKREEAFERKQKAVEYERAELRDQVNQEREAHKALLNDANNWQRAQLVRAYLAAAERAAVQDGTLDRDAAWFSWAAEQADRLDPLRPSPPLVLDIPYDDYRELGPYEILCEDGSIERIWG</sequence>
<evidence type="ECO:0000313" key="3">
    <source>
        <dbReference type="Proteomes" id="UP001220395"/>
    </source>
</evidence>
<evidence type="ECO:0000256" key="1">
    <source>
        <dbReference type="SAM" id="Coils"/>
    </source>
</evidence>
<dbReference type="RefSeq" id="WP_273689176.1">
    <property type="nucleotide sequence ID" value="NZ_CP117411.1"/>
</dbReference>
<organism evidence="2 3">
    <name type="scientific">Sphingomonas naphthae</name>
    <dbReference type="NCBI Taxonomy" id="1813468"/>
    <lineage>
        <taxon>Bacteria</taxon>
        <taxon>Pseudomonadati</taxon>
        <taxon>Pseudomonadota</taxon>
        <taxon>Alphaproteobacteria</taxon>
        <taxon>Sphingomonadales</taxon>
        <taxon>Sphingomonadaceae</taxon>
        <taxon>Sphingomonas</taxon>
    </lineage>
</organism>
<name>A0ABY7TR01_9SPHN</name>
<keyword evidence="3" id="KW-1185">Reference proteome</keyword>
<evidence type="ECO:0000313" key="2">
    <source>
        <dbReference type="EMBL" id="WCT74274.1"/>
    </source>
</evidence>
<proteinExistence type="predicted"/>
<accession>A0ABY7TR01</accession>
<dbReference type="Proteomes" id="UP001220395">
    <property type="component" value="Chromosome"/>
</dbReference>
<reference evidence="2 3" key="1">
    <citation type="submission" date="2023-02" db="EMBL/GenBank/DDBJ databases">
        <title>Genome sequence of Sphingomonas naphthae.</title>
        <authorList>
            <person name="Kim S."/>
            <person name="Heo J."/>
            <person name="Kwon S.-W."/>
        </authorList>
    </citation>
    <scope>NUCLEOTIDE SEQUENCE [LARGE SCALE GENOMIC DNA]</scope>
    <source>
        <strain evidence="2 3">KACC 18716</strain>
    </source>
</reference>